<dbReference type="AlphaFoldDB" id="A0A9P0BQN8"/>
<dbReference type="CDD" id="cd03177">
    <property type="entry name" value="GST_C_Delta_Epsilon"/>
    <property type="match status" value="1"/>
</dbReference>
<dbReference type="SFLD" id="SFLDS00019">
    <property type="entry name" value="Glutathione_Transferase_(cytos"/>
    <property type="match status" value="1"/>
</dbReference>
<dbReference type="SFLD" id="SFLDG00358">
    <property type="entry name" value="Main_(cytGST)"/>
    <property type="match status" value="1"/>
</dbReference>
<comment type="subunit">
    <text evidence="1">Homodimer.</text>
</comment>
<proteinExistence type="predicted"/>
<dbReference type="InterPro" id="IPR004045">
    <property type="entry name" value="Glutathione_S-Trfase_N"/>
</dbReference>
<dbReference type="Pfam" id="PF00043">
    <property type="entry name" value="GST_C"/>
    <property type="match status" value="1"/>
</dbReference>
<dbReference type="Gene3D" id="1.20.1050.10">
    <property type="match status" value="1"/>
</dbReference>
<evidence type="ECO:0000259" key="3">
    <source>
        <dbReference type="PROSITE" id="PS50405"/>
    </source>
</evidence>
<dbReference type="PANTHER" id="PTHR43969:SF9">
    <property type="entry name" value="GLUTATHIONE S TRANSFERASE D10, ISOFORM A-RELATED"/>
    <property type="match status" value="1"/>
</dbReference>
<dbReference type="InterPro" id="IPR036249">
    <property type="entry name" value="Thioredoxin-like_sf"/>
</dbReference>
<dbReference type="PANTHER" id="PTHR43969">
    <property type="entry name" value="GLUTATHIONE S TRANSFERASE D10, ISOFORM A-RELATED"/>
    <property type="match status" value="1"/>
</dbReference>
<dbReference type="EMBL" id="LR824019">
    <property type="protein sequence ID" value="CAH0587968.1"/>
    <property type="molecule type" value="Genomic_DNA"/>
</dbReference>
<dbReference type="SFLD" id="SFLDG01153">
    <property type="entry name" value="Main.4:_Theta-like"/>
    <property type="match status" value="1"/>
</dbReference>
<dbReference type="PROSITE" id="PS50404">
    <property type="entry name" value="GST_NTER"/>
    <property type="match status" value="1"/>
</dbReference>
<dbReference type="Pfam" id="PF13417">
    <property type="entry name" value="GST_N_3"/>
    <property type="match status" value="1"/>
</dbReference>
<dbReference type="GO" id="GO:0004364">
    <property type="term" value="F:glutathione transferase activity"/>
    <property type="evidence" value="ECO:0007669"/>
    <property type="project" value="TreeGrafter"/>
</dbReference>
<feature type="domain" description="GST C-terminal" evidence="3">
    <location>
        <begin position="90"/>
        <end position="227"/>
    </location>
</feature>
<dbReference type="InterPro" id="IPR004046">
    <property type="entry name" value="GST_C"/>
</dbReference>
<dbReference type="SUPFAM" id="SSF47616">
    <property type="entry name" value="GST C-terminal domain-like"/>
    <property type="match status" value="1"/>
</dbReference>
<name>A0A9P0BQN8_CHRIL</name>
<dbReference type="InterPro" id="IPR036282">
    <property type="entry name" value="Glutathione-S-Trfase_C_sf"/>
</dbReference>
<evidence type="ECO:0000256" key="1">
    <source>
        <dbReference type="ARBA" id="ARBA00011738"/>
    </source>
</evidence>
<keyword evidence="5" id="KW-1185">Reference proteome</keyword>
<feature type="domain" description="GST N-terminal" evidence="2">
    <location>
        <begin position="1"/>
        <end position="82"/>
    </location>
</feature>
<dbReference type="OrthoDB" id="2309723at2759"/>
<organism evidence="4 5">
    <name type="scientific">Chrysodeixis includens</name>
    <name type="common">Soybean looper</name>
    <name type="synonym">Pseudoplusia includens</name>
    <dbReference type="NCBI Taxonomy" id="689277"/>
    <lineage>
        <taxon>Eukaryota</taxon>
        <taxon>Metazoa</taxon>
        <taxon>Ecdysozoa</taxon>
        <taxon>Arthropoda</taxon>
        <taxon>Hexapoda</taxon>
        <taxon>Insecta</taxon>
        <taxon>Pterygota</taxon>
        <taxon>Neoptera</taxon>
        <taxon>Endopterygota</taxon>
        <taxon>Lepidoptera</taxon>
        <taxon>Glossata</taxon>
        <taxon>Ditrysia</taxon>
        <taxon>Noctuoidea</taxon>
        <taxon>Noctuidae</taxon>
        <taxon>Plusiinae</taxon>
        <taxon>Chrysodeixis</taxon>
    </lineage>
</organism>
<evidence type="ECO:0000313" key="5">
    <source>
        <dbReference type="Proteomes" id="UP001154114"/>
    </source>
</evidence>
<accession>A0A9P0BQN8</accession>
<dbReference type="InterPro" id="IPR010987">
    <property type="entry name" value="Glutathione-S-Trfase_C-like"/>
</dbReference>
<dbReference type="SUPFAM" id="SSF52833">
    <property type="entry name" value="Thioredoxin-like"/>
    <property type="match status" value="1"/>
</dbReference>
<dbReference type="GO" id="GO:0006749">
    <property type="term" value="P:glutathione metabolic process"/>
    <property type="evidence" value="ECO:0007669"/>
    <property type="project" value="TreeGrafter"/>
</dbReference>
<evidence type="ECO:0000313" key="4">
    <source>
        <dbReference type="EMBL" id="CAH0587968.1"/>
    </source>
</evidence>
<dbReference type="InterPro" id="IPR040079">
    <property type="entry name" value="Glutathione_S-Trfase"/>
</dbReference>
<dbReference type="Gene3D" id="3.40.30.10">
    <property type="entry name" value="Glutaredoxin"/>
    <property type="match status" value="1"/>
</dbReference>
<gene>
    <name evidence="4" type="ORF">CINC_LOCUS3808</name>
</gene>
<reference evidence="4" key="1">
    <citation type="submission" date="2021-12" db="EMBL/GenBank/DDBJ databases">
        <authorList>
            <person name="King R."/>
        </authorList>
    </citation>
    <scope>NUCLEOTIDE SEQUENCE</scope>
</reference>
<dbReference type="FunFam" id="1.20.1050.10:FF:000007">
    <property type="entry name" value="Glutathione S-transferase 1-1"/>
    <property type="match status" value="1"/>
</dbReference>
<protein>
    <submittedName>
        <fullName evidence="4">Uncharacterized protein</fullName>
    </submittedName>
</protein>
<dbReference type="PROSITE" id="PS50405">
    <property type="entry name" value="GST_CTER"/>
    <property type="match status" value="1"/>
</dbReference>
<sequence length="233" mass="26713">MRPILYKQDASPPARAAMMVIDILGIDFDLQNLNPVLREQDAPEFKKKNPMRTIPILDEGDFSMADSHAIIIYLVEKYGKPEHSYLYPADFRKRAVINQRLFFDCGVLFPRLRSVMAPTYMQRLGEMTKSMIRNINDAYSMLEDYLSENLYMADDVITIADISIVSTIGTLCGLVPIDEKKYPKLNKWLQNMNQQEYCKKINIPGGLEHSDGLKMLMEMTKHNQAKAKGKAKL</sequence>
<dbReference type="Proteomes" id="UP001154114">
    <property type="component" value="Chromosome 16"/>
</dbReference>
<evidence type="ECO:0000259" key="2">
    <source>
        <dbReference type="PROSITE" id="PS50404"/>
    </source>
</evidence>